<dbReference type="AlphaFoldDB" id="A0AA36IKS5"/>
<protein>
    <submittedName>
        <fullName evidence="3">Uncharacterized protein</fullName>
    </submittedName>
</protein>
<evidence type="ECO:0000256" key="1">
    <source>
        <dbReference type="SAM" id="Phobius"/>
    </source>
</evidence>
<reference evidence="3" key="1">
    <citation type="submission" date="2023-08" db="EMBL/GenBank/DDBJ databases">
        <authorList>
            <person name="Chen Y."/>
            <person name="Shah S."/>
            <person name="Dougan E. K."/>
            <person name="Thang M."/>
            <person name="Chan C."/>
        </authorList>
    </citation>
    <scope>NUCLEOTIDE SEQUENCE</scope>
</reference>
<evidence type="ECO:0000256" key="2">
    <source>
        <dbReference type="SAM" id="SignalP"/>
    </source>
</evidence>
<keyword evidence="4" id="KW-1185">Reference proteome</keyword>
<proteinExistence type="predicted"/>
<name>A0AA36IKS5_9DINO</name>
<gene>
    <name evidence="3" type="ORF">EVOR1521_LOCUS14842</name>
</gene>
<dbReference type="EMBL" id="CAUJNA010001818">
    <property type="protein sequence ID" value="CAJ1389167.1"/>
    <property type="molecule type" value="Genomic_DNA"/>
</dbReference>
<keyword evidence="1" id="KW-1133">Transmembrane helix</keyword>
<dbReference type="Gene3D" id="3.10.450.50">
    <property type="match status" value="1"/>
</dbReference>
<evidence type="ECO:0000313" key="3">
    <source>
        <dbReference type="EMBL" id="CAJ1389167.1"/>
    </source>
</evidence>
<keyword evidence="1" id="KW-0472">Membrane</keyword>
<evidence type="ECO:0000313" key="4">
    <source>
        <dbReference type="Proteomes" id="UP001178507"/>
    </source>
</evidence>
<sequence>MRRRWLLALLCSGLAFVPSRRSEAPLRRSRLALSARKRSQDLLSGETFSRKAVFLLETEQPGLQTLIFGSAFVAVTSFFGLVYNGLGQLALLTSAGAKPGLDEPTVLFGEAVLVLLSAFGFSTLSRARTERLRRMDAELRFSALPLKLTDGTGLERRLSELASKRRVVVLFAPTEEELQESLTLAKAYRRRWETSQALVVAVGPAGNSLGGKWLAIAQRPEVWEQCYGALQAATGREPVDEASWLLFGKSGRLRGESTGRDFDQVLAFMGVTQDLSLLPQLCGEAEEDILKVHDTFYEALKGGDAEIMKTLWVEDAGGDNDPRPRVSWSSVLSDKAAVLDVVDVDVVRASENLALVTSIEVCLGEGGLFNDGGPSGKGTLLATKRLSRTDASSPWRIESHQTIPYCNNTVAFQSLVCNCRGCVLLKRT</sequence>
<feature type="transmembrane region" description="Helical" evidence="1">
    <location>
        <begin position="66"/>
        <end position="86"/>
    </location>
</feature>
<organism evidence="3 4">
    <name type="scientific">Effrenium voratum</name>
    <dbReference type="NCBI Taxonomy" id="2562239"/>
    <lineage>
        <taxon>Eukaryota</taxon>
        <taxon>Sar</taxon>
        <taxon>Alveolata</taxon>
        <taxon>Dinophyceae</taxon>
        <taxon>Suessiales</taxon>
        <taxon>Symbiodiniaceae</taxon>
        <taxon>Effrenium</taxon>
    </lineage>
</organism>
<accession>A0AA36IKS5</accession>
<keyword evidence="2" id="KW-0732">Signal</keyword>
<feature type="signal peptide" evidence="2">
    <location>
        <begin position="1"/>
        <end position="21"/>
    </location>
</feature>
<dbReference type="SUPFAM" id="SSF54427">
    <property type="entry name" value="NTF2-like"/>
    <property type="match status" value="1"/>
</dbReference>
<dbReference type="InterPro" id="IPR032710">
    <property type="entry name" value="NTF2-like_dom_sf"/>
</dbReference>
<dbReference type="Proteomes" id="UP001178507">
    <property type="component" value="Unassembled WGS sequence"/>
</dbReference>
<feature type="transmembrane region" description="Helical" evidence="1">
    <location>
        <begin position="106"/>
        <end position="124"/>
    </location>
</feature>
<keyword evidence="1" id="KW-0812">Transmembrane</keyword>
<feature type="chain" id="PRO_5041453445" evidence="2">
    <location>
        <begin position="22"/>
        <end position="428"/>
    </location>
</feature>
<comment type="caution">
    <text evidence="3">The sequence shown here is derived from an EMBL/GenBank/DDBJ whole genome shotgun (WGS) entry which is preliminary data.</text>
</comment>